<sequence length="207" mass="21480">RRPQPGKQACPALDAEDGDIDIVGVTGDQVRGPKRRRVQELVSEPDQEEVVAPLPGPCEDAGARRSGGPASYDHQQVRNQSTQPPGVCTEPATASWYAHFETSAGAAGAPASSTGHLMQYGPPPPSSRAAHTPQSSGHQQSLLQPPHQRLHTATGQLGYSPGPPHGPRGGASATFSPYMSYSGYGGTRYPRVQTVTAAAISGDVAAA</sequence>
<feature type="compositionally biased region" description="Polar residues" evidence="1">
    <location>
        <begin position="73"/>
        <end position="84"/>
    </location>
</feature>
<feature type="non-terminal residue" evidence="2">
    <location>
        <position position="207"/>
    </location>
</feature>
<feature type="non-terminal residue" evidence="2">
    <location>
        <position position="1"/>
    </location>
</feature>
<keyword evidence="3" id="KW-1185">Reference proteome</keyword>
<proteinExistence type="predicted"/>
<dbReference type="AlphaFoldDB" id="A0A8J4ASW4"/>
<name>A0A8J4ASW4_9CHLO</name>
<evidence type="ECO:0000256" key="1">
    <source>
        <dbReference type="SAM" id="MobiDB-lite"/>
    </source>
</evidence>
<dbReference type="Proteomes" id="UP000747399">
    <property type="component" value="Unassembled WGS sequence"/>
</dbReference>
<evidence type="ECO:0000313" key="3">
    <source>
        <dbReference type="Proteomes" id="UP000747399"/>
    </source>
</evidence>
<evidence type="ECO:0000313" key="2">
    <source>
        <dbReference type="EMBL" id="GIL45479.1"/>
    </source>
</evidence>
<feature type="region of interest" description="Disordered" evidence="1">
    <location>
        <begin position="24"/>
        <end position="90"/>
    </location>
</feature>
<accession>A0A8J4ASW4</accession>
<gene>
    <name evidence="2" type="ORF">Vafri_2566</name>
</gene>
<feature type="compositionally biased region" description="Low complexity" evidence="1">
    <location>
        <begin position="104"/>
        <end position="115"/>
    </location>
</feature>
<reference evidence="2" key="1">
    <citation type="journal article" date="2021" name="Proc. Natl. Acad. Sci. U.S.A.">
        <title>Three genomes in the algal genus Volvox reveal the fate of a haploid sex-determining region after a transition to homothallism.</title>
        <authorList>
            <person name="Yamamoto K."/>
            <person name="Hamaji T."/>
            <person name="Kawai-Toyooka H."/>
            <person name="Matsuzaki R."/>
            <person name="Takahashi F."/>
            <person name="Nishimura Y."/>
            <person name="Kawachi M."/>
            <person name="Noguchi H."/>
            <person name="Minakuchi Y."/>
            <person name="Umen J.G."/>
            <person name="Toyoda A."/>
            <person name="Nozaki H."/>
        </authorList>
    </citation>
    <scope>NUCLEOTIDE SEQUENCE</scope>
    <source>
        <strain evidence="2">NIES-3780</strain>
    </source>
</reference>
<feature type="region of interest" description="Disordered" evidence="1">
    <location>
        <begin position="104"/>
        <end position="174"/>
    </location>
</feature>
<dbReference type="EMBL" id="BNCO01000003">
    <property type="protein sequence ID" value="GIL45479.1"/>
    <property type="molecule type" value="Genomic_DNA"/>
</dbReference>
<organism evidence="2 3">
    <name type="scientific">Volvox africanus</name>
    <dbReference type="NCBI Taxonomy" id="51714"/>
    <lineage>
        <taxon>Eukaryota</taxon>
        <taxon>Viridiplantae</taxon>
        <taxon>Chlorophyta</taxon>
        <taxon>core chlorophytes</taxon>
        <taxon>Chlorophyceae</taxon>
        <taxon>CS clade</taxon>
        <taxon>Chlamydomonadales</taxon>
        <taxon>Volvocaceae</taxon>
        <taxon>Volvox</taxon>
    </lineage>
</organism>
<comment type="caution">
    <text evidence="2">The sequence shown here is derived from an EMBL/GenBank/DDBJ whole genome shotgun (WGS) entry which is preliminary data.</text>
</comment>
<feature type="compositionally biased region" description="Polar residues" evidence="1">
    <location>
        <begin position="132"/>
        <end position="143"/>
    </location>
</feature>
<protein>
    <submittedName>
        <fullName evidence="2">Uncharacterized protein</fullName>
    </submittedName>
</protein>